<comment type="caution">
    <text evidence="1">The sequence shown here is derived from an EMBL/GenBank/DDBJ whole genome shotgun (WGS) entry which is preliminary data.</text>
</comment>
<name>C8PRJ1_9SPIR</name>
<proteinExistence type="predicted"/>
<dbReference type="STRING" id="596324.TREVI0001_1988"/>
<dbReference type="eggNOG" id="COG3330">
    <property type="taxonomic scope" value="Bacteria"/>
</dbReference>
<dbReference type="InterPro" id="IPR032585">
    <property type="entry name" value="DUF4912"/>
</dbReference>
<protein>
    <recommendedName>
        <fullName evidence="3">DUF4912 domain-containing protein</fullName>
    </recommendedName>
</protein>
<organism evidence="1 2">
    <name type="scientific">Treponema vincentii ATCC 35580</name>
    <dbReference type="NCBI Taxonomy" id="596324"/>
    <lineage>
        <taxon>Bacteria</taxon>
        <taxon>Pseudomonadati</taxon>
        <taxon>Spirochaetota</taxon>
        <taxon>Spirochaetia</taxon>
        <taxon>Spirochaetales</taxon>
        <taxon>Treponemataceae</taxon>
        <taxon>Treponema</taxon>
    </lineage>
</organism>
<dbReference type="Pfam" id="PF16258">
    <property type="entry name" value="DUF4912"/>
    <property type="match status" value="1"/>
</dbReference>
<accession>C8PRJ1</accession>
<evidence type="ECO:0000313" key="2">
    <source>
        <dbReference type="Proteomes" id="UP000004509"/>
    </source>
</evidence>
<dbReference type="AlphaFoldDB" id="C8PRJ1"/>
<sequence>MNILDDAAMGNTVKFTRSYLQTLSTDALFTLADQYGLFLSSDLTRHLLIGELLDLDDGAESDEDGSDSSRISAKPHEATSYNMTEVRVVVKNPLWFFVFWDFHRRLFTELTESKDFSFFSLRVHSLDPGDTAKSLDFFDIEVPKEDRRHYVHVSFDEYLHRIDLMAHFTNGREQVLAQSHIVGMQRKNIPQRLCIAQNAVNKIISLSGLAALKKSHFRHYRQAFR</sequence>
<gene>
    <name evidence="1" type="ORF">TREVI0001_1988</name>
</gene>
<dbReference type="OrthoDB" id="9812700at2"/>
<reference evidence="1 2" key="1">
    <citation type="submission" date="2009-07" db="EMBL/GenBank/DDBJ databases">
        <authorList>
            <person name="Madupu R."/>
            <person name="Sebastian Y."/>
            <person name="Durkin A.S."/>
            <person name="Torralba M."/>
            <person name="Methe B."/>
            <person name="Sutton G.G."/>
            <person name="Strausberg R.L."/>
            <person name="Nelson K.E."/>
        </authorList>
    </citation>
    <scope>NUCLEOTIDE SEQUENCE [LARGE SCALE GENOMIC DNA]</scope>
    <source>
        <strain evidence="1 2">ATCC 35580</strain>
    </source>
</reference>
<dbReference type="RefSeq" id="WP_006189207.1">
    <property type="nucleotide sequence ID" value="NZ_ACYH01000045.1"/>
</dbReference>
<evidence type="ECO:0008006" key="3">
    <source>
        <dbReference type="Google" id="ProtNLM"/>
    </source>
</evidence>
<dbReference type="GeneID" id="301460854"/>
<evidence type="ECO:0000313" key="1">
    <source>
        <dbReference type="EMBL" id="EEV19958.1"/>
    </source>
</evidence>
<dbReference type="Proteomes" id="UP000004509">
    <property type="component" value="Unassembled WGS sequence"/>
</dbReference>
<dbReference type="EMBL" id="ACYH01000045">
    <property type="protein sequence ID" value="EEV19958.1"/>
    <property type="molecule type" value="Genomic_DNA"/>
</dbReference>